<evidence type="ECO:0000313" key="3">
    <source>
        <dbReference type="EMBL" id="DAA03898.1"/>
    </source>
</evidence>
<gene>
    <name evidence="3" type="ORF">HDC12431</name>
</gene>
<sequence>MGYGLWSVNWIGLDWVEIRAGSSCTPMPFAVCCCRCRSINHAPFGGRRLSNFRTLGSRPDCAWLENEIFQKWQNAFWRRHAQRQKCKENLQMPTAGVSQPFEPQHDNDTATWQSVCHPASQSASQPVHQSSGHSVMQSSSHPVSHSVSHSAANRISGLTPLKSQTAQNPPTGISVTYVKCKLVQGPGSKDSRQGQEGAKASKAVTRAGVRSLDAAIVTGFGWWQLQPEGHYWVVAVVVVELMVMLLLLLLGVAVVTGVISTPNPWRNSQAFGEDMGIVNHLLLADNNAVACDAGAGGPRLGHGVGTPPLALAQINILNEIDSAADKDNAGSSKDICGPEGARDALIFSLTLARRIWRGWGLHLARVYMPRQQKQSPAGWSIVLAGGIPVSQRNLISDPWRTMSRNLFLQRSNTAIRDGATGNQQLATCNQGTASSSVHAIISPPRPATLQLQLLMMPRCKMADWFSSHCVCCIHHPASSIKYPASNIQAPKKHLATPTFSITTTESEGAVCNASLENQTRGTGTFASTVCPAIQRLSNVRPLKPQTIFIMAKLWSAHSCKSWSYARDWGDMYIAPYQAVRCSSSSSKPTPTLPSCSPVLLLANSERISYNTTGNTRTTKPSCPTFLAGMKARDHTAKSTPQIPLLH</sequence>
<accession>Q6IKH4</accession>
<evidence type="ECO:0000256" key="2">
    <source>
        <dbReference type="SAM" id="Phobius"/>
    </source>
</evidence>
<organism evidence="3">
    <name type="scientific">Drosophila melanogaster</name>
    <name type="common">Fruit fly</name>
    <dbReference type="NCBI Taxonomy" id="7227"/>
    <lineage>
        <taxon>Eukaryota</taxon>
        <taxon>Metazoa</taxon>
        <taxon>Ecdysozoa</taxon>
        <taxon>Arthropoda</taxon>
        <taxon>Hexapoda</taxon>
        <taxon>Insecta</taxon>
        <taxon>Pterygota</taxon>
        <taxon>Neoptera</taxon>
        <taxon>Endopterygota</taxon>
        <taxon>Diptera</taxon>
        <taxon>Brachycera</taxon>
        <taxon>Muscomorpha</taxon>
        <taxon>Ephydroidea</taxon>
        <taxon>Drosophilidae</taxon>
        <taxon>Drosophila</taxon>
        <taxon>Sophophora</taxon>
    </lineage>
</organism>
<dbReference type="AlphaFoldDB" id="Q6IKH4"/>
<feature type="transmembrane region" description="Helical" evidence="2">
    <location>
        <begin position="231"/>
        <end position="259"/>
    </location>
</feature>
<feature type="compositionally biased region" description="Low complexity" evidence="1">
    <location>
        <begin position="127"/>
        <end position="149"/>
    </location>
</feature>
<evidence type="ECO:0000256" key="1">
    <source>
        <dbReference type="SAM" id="MobiDB-lite"/>
    </source>
</evidence>
<feature type="region of interest" description="Disordered" evidence="1">
    <location>
        <begin position="115"/>
        <end position="149"/>
    </location>
</feature>
<reference evidence="3" key="1">
    <citation type="journal article" date="2003" name="Genome Biol.">
        <title>An integrated gene annotation and transcriptional profiling approach towards the full gene content of the Drosophila genome.</title>
        <authorList>
            <person name="Hild M."/>
            <person name="Beckmann B."/>
            <person name="Haas S.A."/>
            <person name="Koch B."/>
            <person name="Solovyev V."/>
            <person name="Busold C."/>
            <person name="Fellenberg K."/>
            <person name="Boutros M."/>
            <person name="Vingron M."/>
            <person name="Sauer F."/>
            <person name="Hoheisel J.D."/>
            <person name="Paro R."/>
        </authorList>
    </citation>
    <scope>NUCLEOTIDE SEQUENCE</scope>
</reference>
<keyword evidence="2" id="KW-0812">Transmembrane</keyword>
<keyword evidence="2" id="KW-0472">Membrane</keyword>
<proteinExistence type="predicted"/>
<protein>
    <submittedName>
        <fullName evidence="3">HDC12431</fullName>
    </submittedName>
</protein>
<name>Q6IKH4_DROME</name>
<keyword evidence="2" id="KW-1133">Transmembrane helix</keyword>
<feature type="compositionally biased region" description="Polar residues" evidence="1">
    <location>
        <begin position="115"/>
        <end position="126"/>
    </location>
</feature>
<dbReference type="EMBL" id="BK002392">
    <property type="protein sequence ID" value="DAA03898.1"/>
    <property type="molecule type" value="Genomic_DNA"/>
</dbReference>